<keyword evidence="2" id="KW-1185">Reference proteome</keyword>
<reference evidence="1 2" key="1">
    <citation type="submission" date="2024-01" db="EMBL/GenBank/DDBJ databases">
        <title>The complete chloroplast genome sequence of Lithospermum erythrorhizon: insights into the phylogenetic relationship among Boraginaceae species and the maternal lineages of purple gromwells.</title>
        <authorList>
            <person name="Okada T."/>
            <person name="Watanabe K."/>
        </authorList>
    </citation>
    <scope>NUCLEOTIDE SEQUENCE [LARGE SCALE GENOMIC DNA]</scope>
</reference>
<protein>
    <submittedName>
        <fullName evidence="1">Uncharacterized protein</fullName>
    </submittedName>
</protein>
<dbReference type="Proteomes" id="UP001454036">
    <property type="component" value="Unassembled WGS sequence"/>
</dbReference>
<evidence type="ECO:0000313" key="1">
    <source>
        <dbReference type="EMBL" id="GAA0168599.1"/>
    </source>
</evidence>
<gene>
    <name evidence="1" type="ORF">LIER_23276</name>
</gene>
<dbReference type="AlphaFoldDB" id="A0AAV3QX32"/>
<sequence length="80" mass="9610">MHYHGSRQWKKELRKLFKSDCLIIFKTSMMVNIQGIIVSSKEEWKEAIRFRQLHTKLMIQKEMQDTELAELIIGPWGNFD</sequence>
<dbReference type="EMBL" id="BAABME010006522">
    <property type="protein sequence ID" value="GAA0168599.1"/>
    <property type="molecule type" value="Genomic_DNA"/>
</dbReference>
<organism evidence="1 2">
    <name type="scientific">Lithospermum erythrorhizon</name>
    <name type="common">Purple gromwell</name>
    <name type="synonym">Lithospermum officinale var. erythrorhizon</name>
    <dbReference type="NCBI Taxonomy" id="34254"/>
    <lineage>
        <taxon>Eukaryota</taxon>
        <taxon>Viridiplantae</taxon>
        <taxon>Streptophyta</taxon>
        <taxon>Embryophyta</taxon>
        <taxon>Tracheophyta</taxon>
        <taxon>Spermatophyta</taxon>
        <taxon>Magnoliopsida</taxon>
        <taxon>eudicotyledons</taxon>
        <taxon>Gunneridae</taxon>
        <taxon>Pentapetalae</taxon>
        <taxon>asterids</taxon>
        <taxon>lamiids</taxon>
        <taxon>Boraginales</taxon>
        <taxon>Boraginaceae</taxon>
        <taxon>Boraginoideae</taxon>
        <taxon>Lithospermeae</taxon>
        <taxon>Lithospermum</taxon>
    </lineage>
</organism>
<evidence type="ECO:0000313" key="2">
    <source>
        <dbReference type="Proteomes" id="UP001454036"/>
    </source>
</evidence>
<name>A0AAV3QX32_LITER</name>
<proteinExistence type="predicted"/>
<accession>A0AAV3QX32</accession>
<comment type="caution">
    <text evidence="1">The sequence shown here is derived from an EMBL/GenBank/DDBJ whole genome shotgun (WGS) entry which is preliminary data.</text>
</comment>